<evidence type="ECO:0000256" key="1">
    <source>
        <dbReference type="SAM" id="Phobius"/>
    </source>
</evidence>
<dbReference type="STRING" id="1408416.GCA_000702765_00199"/>
<name>A0A449BJU4_9MOLU</name>
<dbReference type="Proteomes" id="UP000290909">
    <property type="component" value="Chromosome"/>
</dbReference>
<evidence type="ECO:0000313" key="2">
    <source>
        <dbReference type="EMBL" id="VEU82741.1"/>
    </source>
</evidence>
<dbReference type="RefSeq" id="WP_035368347.1">
    <property type="nucleotide sequence ID" value="NZ_LR215050.1"/>
</dbReference>
<proteinExistence type="predicted"/>
<dbReference type="AlphaFoldDB" id="A0A449BJU4"/>
<keyword evidence="1" id="KW-1133">Transmembrane helix</keyword>
<organism evidence="2 3">
    <name type="scientific">Acholeplasma hippikon</name>
    <dbReference type="NCBI Taxonomy" id="264636"/>
    <lineage>
        <taxon>Bacteria</taxon>
        <taxon>Bacillati</taxon>
        <taxon>Mycoplasmatota</taxon>
        <taxon>Mollicutes</taxon>
        <taxon>Acholeplasmatales</taxon>
        <taxon>Acholeplasmataceae</taxon>
        <taxon>Acholeplasma</taxon>
    </lineage>
</organism>
<dbReference type="EMBL" id="LR215050">
    <property type="protein sequence ID" value="VEU82741.1"/>
    <property type="molecule type" value="Genomic_DNA"/>
</dbReference>
<keyword evidence="3" id="KW-1185">Reference proteome</keyword>
<keyword evidence="1" id="KW-0812">Transmembrane</keyword>
<protein>
    <submittedName>
        <fullName evidence="2">Uncharacterized protein</fullName>
    </submittedName>
</protein>
<keyword evidence="1" id="KW-0472">Membrane</keyword>
<evidence type="ECO:0000313" key="3">
    <source>
        <dbReference type="Proteomes" id="UP000290909"/>
    </source>
</evidence>
<accession>A0A449BJU4</accession>
<feature type="transmembrane region" description="Helical" evidence="1">
    <location>
        <begin position="6"/>
        <end position="29"/>
    </location>
</feature>
<gene>
    <name evidence="2" type="ORF">NCTC10172_00761</name>
</gene>
<dbReference type="KEGG" id="ahk:NCTC10172_00761"/>
<sequence>MNKRKILVPLIILISVFVVSISLTGMLLFRNVAFENALKKNDYEFSNGKYTYETSELVDGITTKYSYEYDTAVKRFRVTQNRYLVEEGVAVLVMRVYYVHVQTGDFTAYYTVSTIPNTDTQTDLNAKGNIYKMLDKYSDHAYFNDFIFQSTDKYFDLLDDSWIPTFIYRL</sequence>
<reference evidence="2 3" key="1">
    <citation type="submission" date="2019-01" db="EMBL/GenBank/DDBJ databases">
        <authorList>
            <consortium name="Pathogen Informatics"/>
        </authorList>
    </citation>
    <scope>NUCLEOTIDE SEQUENCE [LARGE SCALE GENOMIC DNA]</scope>
    <source>
        <strain evidence="2 3">NCTC10172</strain>
    </source>
</reference>